<dbReference type="GO" id="GO:0017022">
    <property type="term" value="F:myosin binding"/>
    <property type="evidence" value="ECO:0007669"/>
    <property type="project" value="InterPro"/>
</dbReference>
<feature type="compositionally biased region" description="Polar residues" evidence="5">
    <location>
        <begin position="972"/>
        <end position="983"/>
    </location>
</feature>
<keyword evidence="2" id="KW-0812">Transmembrane</keyword>
<organism evidence="7 8">
    <name type="scientific">Ambrosiozyma monospora</name>
    <name type="common">Yeast</name>
    <name type="synonym">Endomycopsis monosporus</name>
    <dbReference type="NCBI Taxonomy" id="43982"/>
    <lineage>
        <taxon>Eukaryota</taxon>
        <taxon>Fungi</taxon>
        <taxon>Dikarya</taxon>
        <taxon>Ascomycota</taxon>
        <taxon>Saccharomycotina</taxon>
        <taxon>Pichiomycetes</taxon>
        <taxon>Pichiales</taxon>
        <taxon>Pichiaceae</taxon>
        <taxon>Ambrosiozyma</taxon>
    </lineage>
</organism>
<keyword evidence="3" id="KW-1133">Transmembrane helix</keyword>
<gene>
    <name evidence="7" type="ORF">Amon01_000373400</name>
</gene>
<evidence type="ECO:0000313" key="8">
    <source>
        <dbReference type="Proteomes" id="UP001165063"/>
    </source>
</evidence>
<feature type="compositionally biased region" description="Basic and acidic residues" evidence="5">
    <location>
        <begin position="118"/>
        <end position="128"/>
    </location>
</feature>
<evidence type="ECO:0000256" key="3">
    <source>
        <dbReference type="ARBA" id="ARBA00022989"/>
    </source>
</evidence>
<name>A0A9W6YZJ4_AMBMO</name>
<feature type="compositionally biased region" description="Polar residues" evidence="5">
    <location>
        <begin position="867"/>
        <end position="876"/>
    </location>
</feature>
<evidence type="ECO:0000256" key="4">
    <source>
        <dbReference type="ARBA" id="ARBA00023136"/>
    </source>
</evidence>
<feature type="compositionally biased region" description="Polar residues" evidence="5">
    <location>
        <begin position="837"/>
        <end position="855"/>
    </location>
</feature>
<dbReference type="Pfam" id="PF12632">
    <property type="entry name" value="Vezatin"/>
    <property type="match status" value="1"/>
</dbReference>
<dbReference type="EMBL" id="BSXU01001652">
    <property type="protein sequence ID" value="GMG29632.1"/>
    <property type="molecule type" value="Genomic_DNA"/>
</dbReference>
<dbReference type="GO" id="GO:0012505">
    <property type="term" value="C:endomembrane system"/>
    <property type="evidence" value="ECO:0007669"/>
    <property type="project" value="UniProtKB-SubCell"/>
</dbReference>
<feature type="region of interest" description="Disordered" evidence="5">
    <location>
        <begin position="101"/>
        <end position="135"/>
    </location>
</feature>
<evidence type="ECO:0000259" key="6">
    <source>
        <dbReference type="Pfam" id="PF12632"/>
    </source>
</evidence>
<feature type="region of interest" description="Disordered" evidence="5">
    <location>
        <begin position="1"/>
        <end position="84"/>
    </location>
</feature>
<sequence length="1018" mass="112920">MQTPNHKDSMDWGEPNNISGKQPHSLVHTHTQHTHYNFSSPHRKYKYQDNEGSVTSSIHSTTFDDPFPTSNSSSQTNSPFHTPLTDAYLDDDEHGTINKWSELYPDPYSASNTDEENPYDKDMDRETESEWGGDPNATVVYLPHLDSYSSTKTTHTHTHTHTTKFTKKVSHFMTRFNTASQSLQDSLRSGTDKFKFDIIASGLLDSSSFTSSVCRHPQVSPIGKQPQSQHGPILHLNMLDLTHRFLIHSSQGLFVSISLLLYAKKFSTNINRQEILTTKNFLPLSHTRAIIIIAITILNVYIDTRKLATLTYLRSLSNKLSLYLSKSSQLDNLLSIHLQQLKSNVNPPQHSTNAYPYQYLSPGTSSHASSKKRSLITLQTQTTTTSLLLTLNTRIINLIPLTNPKTLKQYCDIYNLNFAPDLSYNINSTPTTSNNNNGTGNGNDNLQFISLLNHGELLDSMQRQLSLQQQKSQQPPQVSLAMRLRPLRLRSCSGVTSTEGLGMSPLGSPFTTNPSGGGVGSVSMGYSNSQATTASISSTLGITSSSLYNEPCLVPSQLQQQREQSWSTFNGQPQPLASGRGGNNRTMTQLSNNPFKLIGYFKVLRRVFLCLLLSLLEFEDVSARNNEVDKEVKLFHGCVLRKFNLNGLFTGSGSRVSSISSLGLGPGSSSQVQPPLNIHLGMLTRLFITIKLLSRLLELFDSIIYELELDIEVDYPGYSTLNYDVSNNATGIPPTIDEEHEDEALSQLIDCVDMIRNKLSFIELNHFTNTPSASSAASFPDNSPYNDNTKTATELQTLESDMQNLMTMFQNATTNNTFPSPSLSSASYSNNSSPYLTQSSSGLNYQFPPQHQQLKISKRKRKPTPSPTSAFSTGSHSIGLGLNTPSPKQQHQRHSSGLRFSLISVFEDDESNQQRTDVLTSVRDGNENEDDEIDEVKSKEEMKKTLMRLTSGEFRNGNGKRVGSLSHHNGRKTNTAPTDTGVNNPAVVVDSPVIDVNPVSSGFDDFKKELKLKLADNN</sequence>
<evidence type="ECO:0000256" key="1">
    <source>
        <dbReference type="ARBA" id="ARBA00004308"/>
    </source>
</evidence>
<dbReference type="AlphaFoldDB" id="A0A9W6YZJ4"/>
<evidence type="ECO:0000256" key="5">
    <source>
        <dbReference type="SAM" id="MobiDB-lite"/>
    </source>
</evidence>
<keyword evidence="8" id="KW-1185">Reference proteome</keyword>
<protein>
    <submittedName>
        <fullName evidence="7">Unnamed protein product</fullName>
    </submittedName>
</protein>
<feature type="domain" description="Myosin-binding" evidence="6">
    <location>
        <begin position="284"/>
        <end position="435"/>
    </location>
</feature>
<reference evidence="7" key="1">
    <citation type="submission" date="2023-04" db="EMBL/GenBank/DDBJ databases">
        <title>Ambrosiozyma monospora NBRC 1965.</title>
        <authorList>
            <person name="Ichikawa N."/>
            <person name="Sato H."/>
            <person name="Tonouchi N."/>
        </authorList>
    </citation>
    <scope>NUCLEOTIDE SEQUENCE</scope>
    <source>
        <strain evidence="7">NBRC 1965</strain>
    </source>
</reference>
<feature type="region of interest" description="Disordered" evidence="5">
    <location>
        <begin position="820"/>
        <end position="896"/>
    </location>
</feature>
<feature type="region of interest" description="Disordered" evidence="5">
    <location>
        <begin position="953"/>
        <end position="984"/>
    </location>
</feature>
<dbReference type="InterPro" id="IPR026859">
    <property type="entry name" value="Myosin-bd"/>
</dbReference>
<comment type="caution">
    <text evidence="7">The sequence shown here is derived from an EMBL/GenBank/DDBJ whole genome shotgun (WGS) entry which is preliminary data.</text>
</comment>
<feature type="compositionally biased region" description="Polar residues" evidence="5">
    <location>
        <begin position="50"/>
        <end position="63"/>
    </location>
</feature>
<dbReference type="Proteomes" id="UP001165063">
    <property type="component" value="Unassembled WGS sequence"/>
</dbReference>
<feature type="compositionally biased region" description="Low complexity" evidence="5">
    <location>
        <begin position="67"/>
        <end position="80"/>
    </location>
</feature>
<feature type="compositionally biased region" description="Basic and acidic residues" evidence="5">
    <location>
        <begin position="1"/>
        <end position="10"/>
    </location>
</feature>
<dbReference type="OrthoDB" id="3992831at2759"/>
<proteinExistence type="predicted"/>
<accession>A0A9W6YZJ4</accession>
<evidence type="ECO:0000256" key="2">
    <source>
        <dbReference type="ARBA" id="ARBA00022692"/>
    </source>
</evidence>
<feature type="compositionally biased region" description="Low complexity" evidence="5">
    <location>
        <begin position="820"/>
        <end position="836"/>
    </location>
</feature>
<comment type="subcellular location">
    <subcellularLocation>
        <location evidence="1">Endomembrane system</location>
    </subcellularLocation>
</comment>
<feature type="compositionally biased region" description="Polar residues" evidence="5">
    <location>
        <begin position="563"/>
        <end position="575"/>
    </location>
</feature>
<keyword evidence="4" id="KW-0472">Membrane</keyword>
<feature type="region of interest" description="Disordered" evidence="5">
    <location>
        <begin position="563"/>
        <end position="585"/>
    </location>
</feature>
<evidence type="ECO:0000313" key="7">
    <source>
        <dbReference type="EMBL" id="GMG29632.1"/>
    </source>
</evidence>